<dbReference type="EMBL" id="LAZR01003419">
    <property type="protein sequence ID" value="KKN18519.1"/>
    <property type="molecule type" value="Genomic_DNA"/>
</dbReference>
<accession>A0A0F9NKP4</accession>
<proteinExistence type="predicted"/>
<reference evidence="2" key="1">
    <citation type="journal article" date="2015" name="Nature">
        <title>Complex archaea that bridge the gap between prokaryotes and eukaryotes.</title>
        <authorList>
            <person name="Spang A."/>
            <person name="Saw J.H."/>
            <person name="Jorgensen S.L."/>
            <person name="Zaremba-Niedzwiedzka K."/>
            <person name="Martijn J."/>
            <person name="Lind A.E."/>
            <person name="van Eijk R."/>
            <person name="Schleper C."/>
            <person name="Guy L."/>
            <person name="Ettema T.J."/>
        </authorList>
    </citation>
    <scope>NUCLEOTIDE SEQUENCE</scope>
</reference>
<evidence type="ECO:0000256" key="1">
    <source>
        <dbReference type="SAM" id="Phobius"/>
    </source>
</evidence>
<comment type="caution">
    <text evidence="2">The sequence shown here is derived from an EMBL/GenBank/DDBJ whole genome shotgun (WGS) entry which is preliminary data.</text>
</comment>
<keyword evidence="1" id="KW-0812">Transmembrane</keyword>
<sequence>MYVDKYLLISEDQDLGNSQAPGTVLCENSVDLGAAKDLSKGKQMYVVIIVDESFVGNTSVKFEVITDSVGTLASTPTVHASTAVILVGSLVAGMAPIVIPVANPLGVSEQFLGIQSVIAGGTGSAGIITAFLAFDIP</sequence>
<dbReference type="InterPro" id="IPR048922">
    <property type="entry name" value="Bbp16"/>
</dbReference>
<feature type="transmembrane region" description="Helical" evidence="1">
    <location>
        <begin position="111"/>
        <end position="134"/>
    </location>
</feature>
<feature type="transmembrane region" description="Helical" evidence="1">
    <location>
        <begin position="78"/>
        <end position="99"/>
    </location>
</feature>
<name>A0A0F9NKP4_9ZZZZ</name>
<dbReference type="Pfam" id="PF21190">
    <property type="entry name" value="Bbp16"/>
    <property type="match status" value="1"/>
</dbReference>
<gene>
    <name evidence="2" type="ORF">LCGC14_0954920</name>
</gene>
<dbReference type="Gene3D" id="2.60.120.1110">
    <property type="match status" value="1"/>
</dbReference>
<evidence type="ECO:0000313" key="2">
    <source>
        <dbReference type="EMBL" id="KKN18519.1"/>
    </source>
</evidence>
<protein>
    <submittedName>
        <fullName evidence="2">Uncharacterized protein</fullName>
    </submittedName>
</protein>
<keyword evidence="1" id="KW-0472">Membrane</keyword>
<keyword evidence="1" id="KW-1133">Transmembrane helix</keyword>
<dbReference type="AlphaFoldDB" id="A0A0F9NKP4"/>
<organism evidence="2">
    <name type="scientific">marine sediment metagenome</name>
    <dbReference type="NCBI Taxonomy" id="412755"/>
    <lineage>
        <taxon>unclassified sequences</taxon>
        <taxon>metagenomes</taxon>
        <taxon>ecological metagenomes</taxon>
    </lineage>
</organism>